<feature type="transmembrane region" description="Helical" evidence="7">
    <location>
        <begin position="134"/>
        <end position="154"/>
    </location>
</feature>
<keyword evidence="5 7" id="KW-1133">Transmembrane helix</keyword>
<name>A0A2W1LJV6_9BACL</name>
<dbReference type="RefSeq" id="WP_111146814.1">
    <property type="nucleotide sequence ID" value="NZ_QKRB01000044.1"/>
</dbReference>
<proteinExistence type="inferred from homology"/>
<evidence type="ECO:0000256" key="2">
    <source>
        <dbReference type="ARBA" id="ARBA00022448"/>
    </source>
</evidence>
<feature type="transmembrane region" description="Helical" evidence="7">
    <location>
        <begin position="37"/>
        <end position="59"/>
    </location>
</feature>
<evidence type="ECO:0000256" key="3">
    <source>
        <dbReference type="ARBA" id="ARBA00022475"/>
    </source>
</evidence>
<dbReference type="InterPro" id="IPR000515">
    <property type="entry name" value="MetI-like"/>
</dbReference>
<evidence type="ECO:0000313" key="10">
    <source>
        <dbReference type="Proteomes" id="UP000249522"/>
    </source>
</evidence>
<evidence type="ECO:0000256" key="6">
    <source>
        <dbReference type="ARBA" id="ARBA00023136"/>
    </source>
</evidence>
<evidence type="ECO:0000313" key="9">
    <source>
        <dbReference type="EMBL" id="PZD95185.1"/>
    </source>
</evidence>
<evidence type="ECO:0000256" key="7">
    <source>
        <dbReference type="RuleBase" id="RU363032"/>
    </source>
</evidence>
<comment type="similarity">
    <text evidence="7">Belongs to the binding-protein-dependent transport system permease family.</text>
</comment>
<dbReference type="InterPro" id="IPR051393">
    <property type="entry name" value="ABC_transporter_permease"/>
</dbReference>
<keyword evidence="4 7" id="KW-0812">Transmembrane</keyword>
<evidence type="ECO:0000256" key="4">
    <source>
        <dbReference type="ARBA" id="ARBA00022692"/>
    </source>
</evidence>
<feature type="transmembrane region" description="Helical" evidence="7">
    <location>
        <begin position="228"/>
        <end position="253"/>
    </location>
</feature>
<evidence type="ECO:0000256" key="1">
    <source>
        <dbReference type="ARBA" id="ARBA00004651"/>
    </source>
</evidence>
<feature type="transmembrane region" description="Helical" evidence="7">
    <location>
        <begin position="182"/>
        <end position="207"/>
    </location>
</feature>
<gene>
    <name evidence="9" type="ORF">DNH61_11530</name>
</gene>
<accession>A0A2W1LJV6</accession>
<protein>
    <submittedName>
        <fullName evidence="9">Sugar ABC transporter permease</fullName>
    </submittedName>
</protein>
<dbReference type="AlphaFoldDB" id="A0A2W1LJV6"/>
<reference evidence="9 10" key="1">
    <citation type="submission" date="2018-06" db="EMBL/GenBank/DDBJ databases">
        <title>Paenibacillus imtechensis sp. nov.</title>
        <authorList>
            <person name="Pinnaka A.K."/>
            <person name="Singh H."/>
            <person name="Kaur M."/>
        </authorList>
    </citation>
    <scope>NUCLEOTIDE SEQUENCE [LARGE SCALE GENOMIC DNA]</scope>
    <source>
        <strain evidence="9 10">SMB1</strain>
    </source>
</reference>
<dbReference type="Gene3D" id="1.10.3720.10">
    <property type="entry name" value="MetI-like"/>
    <property type="match status" value="1"/>
</dbReference>
<organism evidence="9 10">
    <name type="scientific">Paenibacillus sambharensis</name>
    <dbReference type="NCBI Taxonomy" id="1803190"/>
    <lineage>
        <taxon>Bacteria</taxon>
        <taxon>Bacillati</taxon>
        <taxon>Bacillota</taxon>
        <taxon>Bacilli</taxon>
        <taxon>Bacillales</taxon>
        <taxon>Paenibacillaceae</taxon>
        <taxon>Paenibacillus</taxon>
    </lineage>
</organism>
<dbReference type="PANTHER" id="PTHR30193:SF37">
    <property type="entry name" value="INNER MEMBRANE ABC TRANSPORTER PERMEASE PROTEIN YCJO"/>
    <property type="match status" value="1"/>
</dbReference>
<evidence type="ECO:0000256" key="5">
    <source>
        <dbReference type="ARBA" id="ARBA00022989"/>
    </source>
</evidence>
<dbReference type="PROSITE" id="PS50928">
    <property type="entry name" value="ABC_TM1"/>
    <property type="match status" value="1"/>
</dbReference>
<dbReference type="GO" id="GO:0005886">
    <property type="term" value="C:plasma membrane"/>
    <property type="evidence" value="ECO:0007669"/>
    <property type="project" value="UniProtKB-SubCell"/>
</dbReference>
<feature type="domain" description="ABC transmembrane type-1" evidence="8">
    <location>
        <begin position="93"/>
        <end position="309"/>
    </location>
</feature>
<evidence type="ECO:0000259" key="8">
    <source>
        <dbReference type="PROSITE" id="PS50928"/>
    </source>
</evidence>
<dbReference type="InterPro" id="IPR035906">
    <property type="entry name" value="MetI-like_sf"/>
</dbReference>
<keyword evidence="3" id="KW-1003">Cell membrane</keyword>
<dbReference type="EMBL" id="QKRB01000044">
    <property type="protein sequence ID" value="PZD95185.1"/>
    <property type="molecule type" value="Genomic_DNA"/>
</dbReference>
<sequence>MDAQHPELKLPAAPAVVQETQTAHKDKLRARRWKEGALGYLFLAPCLVLFTIFLFYPLVKSVYLSFHLTDPRGEVAAFVGLENYINLAASGQMWNSLKVTLLFALYTVPAGIVLGLIMAGLTHAKLKGMKIFQFIFSVPLALSVSTASVIWVMLFHPSMGMFNYFLSKIGAGPIQWLTDPSWALISISLMTVWMQSGFNYIVLLSGIQGVPEDIVESAKIDGAGPIRTFVQIVFPLLTPTVFFLSVVSIIHAFQSFGQIHLMTKGGPAGSTEVFVYSIYKEAFINYQFGTGSALALTLFAIIMILTFIQFAVLEKKVHYQ</sequence>
<dbReference type="PANTHER" id="PTHR30193">
    <property type="entry name" value="ABC TRANSPORTER PERMEASE PROTEIN"/>
    <property type="match status" value="1"/>
</dbReference>
<feature type="transmembrane region" description="Helical" evidence="7">
    <location>
        <begin position="293"/>
        <end position="313"/>
    </location>
</feature>
<dbReference type="SUPFAM" id="SSF161098">
    <property type="entry name" value="MetI-like"/>
    <property type="match status" value="1"/>
</dbReference>
<dbReference type="CDD" id="cd06261">
    <property type="entry name" value="TM_PBP2"/>
    <property type="match status" value="1"/>
</dbReference>
<feature type="transmembrane region" description="Helical" evidence="7">
    <location>
        <begin position="101"/>
        <end position="122"/>
    </location>
</feature>
<dbReference type="OrthoDB" id="9788108at2"/>
<keyword evidence="6 7" id="KW-0472">Membrane</keyword>
<keyword evidence="10" id="KW-1185">Reference proteome</keyword>
<comment type="caution">
    <text evidence="9">The sequence shown here is derived from an EMBL/GenBank/DDBJ whole genome shotgun (WGS) entry which is preliminary data.</text>
</comment>
<comment type="subcellular location">
    <subcellularLocation>
        <location evidence="1 7">Cell membrane</location>
        <topology evidence="1 7">Multi-pass membrane protein</topology>
    </subcellularLocation>
</comment>
<keyword evidence="2 7" id="KW-0813">Transport</keyword>
<dbReference type="Pfam" id="PF00528">
    <property type="entry name" value="BPD_transp_1"/>
    <property type="match status" value="1"/>
</dbReference>
<dbReference type="Proteomes" id="UP000249522">
    <property type="component" value="Unassembled WGS sequence"/>
</dbReference>
<dbReference type="GO" id="GO:0055085">
    <property type="term" value="P:transmembrane transport"/>
    <property type="evidence" value="ECO:0007669"/>
    <property type="project" value="InterPro"/>
</dbReference>